<dbReference type="Pfam" id="PF04335">
    <property type="entry name" value="VirB8"/>
    <property type="match status" value="1"/>
</dbReference>
<feature type="region of interest" description="Disordered" evidence="5">
    <location>
        <begin position="1"/>
        <end position="22"/>
    </location>
</feature>
<dbReference type="EMBL" id="PVHK01000097">
    <property type="protein sequence ID" value="PRH41763.1"/>
    <property type="molecule type" value="Genomic_DNA"/>
</dbReference>
<dbReference type="Proteomes" id="UP000237632">
    <property type="component" value="Unassembled WGS sequence"/>
</dbReference>
<name>A0A103I5L0_BURVI</name>
<dbReference type="OMA" id="RVEANHW"/>
<evidence type="ECO:0000313" key="9">
    <source>
        <dbReference type="Proteomes" id="UP000237632"/>
    </source>
</evidence>
<comment type="caution">
    <text evidence="8">The sequence shown here is derived from an EMBL/GenBank/DDBJ whole genome shotgun (WGS) entry which is preliminary data.</text>
</comment>
<evidence type="ECO:0000259" key="6">
    <source>
        <dbReference type="Pfam" id="PF04335"/>
    </source>
</evidence>
<reference evidence="7" key="2">
    <citation type="submission" date="2023-07" db="EMBL/GenBank/DDBJ databases">
        <title>A collection of bacterial strains from the Burkholderia cepacia Research Laboratory and Repository.</title>
        <authorList>
            <person name="Lipuma J."/>
            <person name="Spilker T."/>
            <person name="Caverly L."/>
        </authorList>
    </citation>
    <scope>NUCLEOTIDE SEQUENCE</scope>
    <source>
        <strain evidence="7">AU44268</strain>
    </source>
</reference>
<keyword evidence="3" id="KW-1133">Transmembrane helix</keyword>
<sequence>MRFPRLFPRNKKQVALSPAPGHYSNDDPEKIIFDQGTRLRVEANHWKTFCFILAIIAGGAVYTRQPPPSVVRSYGVSSDAGGNPLVKQLAAYNPDDQAKRTAIKQDVEHWFTIEPVLTDDIRTSRLAKNINAVKAKMVGNAKNQFAAWISEDKPFDQITTNPKLVRETRVTNVSLLDDATAVVEFTTSTRQSPAEKPVDIRFALTIRYQIIPPTAEDVLGTNPYGLYYPFFTLQKTGA</sequence>
<reference evidence="8 9" key="1">
    <citation type="submission" date="2018-03" db="EMBL/GenBank/DDBJ databases">
        <authorList>
            <person name="Nguyen K."/>
            <person name="Fouts D."/>
            <person name="Sutton G."/>
        </authorList>
    </citation>
    <scope>NUCLEOTIDE SEQUENCE [LARGE SCALE GENOMIC DNA]</scope>
    <source>
        <strain evidence="8 9">AU3578</strain>
    </source>
</reference>
<accession>A0A103I5L0</accession>
<dbReference type="InterPro" id="IPR035658">
    <property type="entry name" value="TrbF"/>
</dbReference>
<organism evidence="8 9">
    <name type="scientific">Burkholderia vietnamiensis</name>
    <dbReference type="NCBI Taxonomy" id="60552"/>
    <lineage>
        <taxon>Bacteria</taxon>
        <taxon>Pseudomonadati</taxon>
        <taxon>Pseudomonadota</taxon>
        <taxon>Betaproteobacteria</taxon>
        <taxon>Burkholderiales</taxon>
        <taxon>Burkholderiaceae</taxon>
        <taxon>Burkholderia</taxon>
        <taxon>Burkholderia cepacia complex</taxon>
    </lineage>
</organism>
<dbReference type="Proteomes" id="UP001171620">
    <property type="component" value="Unassembled WGS sequence"/>
</dbReference>
<keyword evidence="2" id="KW-0812">Transmembrane</keyword>
<dbReference type="InterPro" id="IPR032710">
    <property type="entry name" value="NTF2-like_dom_sf"/>
</dbReference>
<dbReference type="GO" id="GO:0016020">
    <property type="term" value="C:membrane"/>
    <property type="evidence" value="ECO:0007669"/>
    <property type="project" value="UniProtKB-SubCell"/>
</dbReference>
<comment type="subcellular location">
    <subcellularLocation>
        <location evidence="1">Membrane</location>
        <topology evidence="1">Single-pass membrane protein</topology>
    </subcellularLocation>
</comment>
<evidence type="ECO:0000313" key="7">
    <source>
        <dbReference type="EMBL" id="MDN7799163.1"/>
    </source>
</evidence>
<dbReference type="RefSeq" id="WP_011875477.1">
    <property type="nucleotide sequence ID" value="NZ_CADFEW010000021.1"/>
</dbReference>
<proteinExistence type="predicted"/>
<dbReference type="InterPro" id="IPR007430">
    <property type="entry name" value="VirB8"/>
</dbReference>
<evidence type="ECO:0000256" key="5">
    <source>
        <dbReference type="SAM" id="MobiDB-lite"/>
    </source>
</evidence>
<dbReference type="SUPFAM" id="SSF54427">
    <property type="entry name" value="NTF2-like"/>
    <property type="match status" value="1"/>
</dbReference>
<keyword evidence="4" id="KW-0472">Membrane</keyword>
<dbReference type="AlphaFoldDB" id="A0A103I5L0"/>
<feature type="domain" description="Bacterial virulence protein VirB8" evidence="6">
    <location>
        <begin position="29"/>
        <end position="232"/>
    </location>
</feature>
<evidence type="ECO:0000256" key="4">
    <source>
        <dbReference type="ARBA" id="ARBA00023136"/>
    </source>
</evidence>
<dbReference type="Gene3D" id="3.10.450.230">
    <property type="entry name" value="VirB8 protein"/>
    <property type="match status" value="1"/>
</dbReference>
<evidence type="ECO:0000256" key="3">
    <source>
        <dbReference type="ARBA" id="ARBA00022989"/>
    </source>
</evidence>
<evidence type="ECO:0000256" key="2">
    <source>
        <dbReference type="ARBA" id="ARBA00022692"/>
    </source>
</evidence>
<gene>
    <name evidence="8" type="ORF">C6T65_13880</name>
    <name evidence="7" type="ORF">QZM33_29910</name>
</gene>
<evidence type="ECO:0000313" key="8">
    <source>
        <dbReference type="EMBL" id="PRH41763.1"/>
    </source>
</evidence>
<dbReference type="CDD" id="cd16425">
    <property type="entry name" value="TrbF"/>
    <property type="match status" value="1"/>
</dbReference>
<protein>
    <submittedName>
        <fullName evidence="7">Type IV secretion system protein</fullName>
    </submittedName>
    <submittedName>
        <fullName evidence="8">Type VI secretion protein</fullName>
    </submittedName>
</protein>
<evidence type="ECO:0000256" key="1">
    <source>
        <dbReference type="ARBA" id="ARBA00004167"/>
    </source>
</evidence>
<dbReference type="EMBL" id="JAUJRV010000041">
    <property type="protein sequence ID" value="MDN7799163.1"/>
    <property type="molecule type" value="Genomic_DNA"/>
</dbReference>